<name>A0A453CSZ3_AEGTS</name>
<dbReference type="PROSITE" id="PS51257">
    <property type="entry name" value="PROKAR_LIPOPROTEIN"/>
    <property type="match status" value="1"/>
</dbReference>
<dbReference type="EnsemblPlants" id="AET2Gv20951100.5">
    <property type="protein sequence ID" value="AET2Gv20951100.5"/>
    <property type="gene ID" value="AET2Gv20951100"/>
</dbReference>
<reference evidence="4" key="2">
    <citation type="journal article" date="2017" name="Nat. Plants">
        <title>The Aegilops tauschii genome reveals multiple impacts of transposons.</title>
        <authorList>
            <person name="Zhao G."/>
            <person name="Zou C."/>
            <person name="Li K."/>
            <person name="Wang K."/>
            <person name="Li T."/>
            <person name="Gao L."/>
            <person name="Zhang X."/>
            <person name="Wang H."/>
            <person name="Yang Z."/>
            <person name="Liu X."/>
            <person name="Jiang W."/>
            <person name="Mao L."/>
            <person name="Kong X."/>
            <person name="Jiao Y."/>
            <person name="Jia J."/>
        </authorList>
    </citation>
    <scope>NUCLEOTIDE SEQUENCE [LARGE SCALE GENOMIC DNA]</scope>
    <source>
        <strain evidence="4">cv. AL8/78</strain>
    </source>
</reference>
<dbReference type="STRING" id="200361.A0A453CSZ3"/>
<reference evidence="3" key="4">
    <citation type="submission" date="2019-03" db="UniProtKB">
        <authorList>
            <consortium name="EnsemblPlants"/>
        </authorList>
    </citation>
    <scope>IDENTIFICATION</scope>
</reference>
<evidence type="ECO:0000256" key="1">
    <source>
        <dbReference type="SAM" id="Coils"/>
    </source>
</evidence>
<dbReference type="PANTHER" id="PTHR34360:SF11">
    <property type="entry name" value="OS04G0607150 PROTEIN"/>
    <property type="match status" value="1"/>
</dbReference>
<feature type="chain" id="PRO_5019286051" evidence="2">
    <location>
        <begin position="28"/>
        <end position="445"/>
    </location>
</feature>
<dbReference type="PANTHER" id="PTHR34360">
    <property type="entry name" value="OS08G0519400 PROTEIN"/>
    <property type="match status" value="1"/>
</dbReference>
<evidence type="ECO:0000256" key="2">
    <source>
        <dbReference type="SAM" id="SignalP"/>
    </source>
</evidence>
<feature type="signal peptide" evidence="2">
    <location>
        <begin position="1"/>
        <end position="27"/>
    </location>
</feature>
<evidence type="ECO:0000313" key="4">
    <source>
        <dbReference type="Proteomes" id="UP000015105"/>
    </source>
</evidence>
<reference evidence="3" key="5">
    <citation type="journal article" date="2021" name="G3 (Bethesda)">
        <title>Aegilops tauschii genome assembly Aet v5.0 features greater sequence contiguity and improved annotation.</title>
        <authorList>
            <person name="Wang L."/>
            <person name="Zhu T."/>
            <person name="Rodriguez J.C."/>
            <person name="Deal K.R."/>
            <person name="Dubcovsky J."/>
            <person name="McGuire P.E."/>
            <person name="Lux T."/>
            <person name="Spannagl M."/>
            <person name="Mayer K.F.X."/>
            <person name="Baldrich P."/>
            <person name="Meyers B.C."/>
            <person name="Huo N."/>
            <person name="Gu Y.Q."/>
            <person name="Zhou H."/>
            <person name="Devos K.M."/>
            <person name="Bennetzen J.L."/>
            <person name="Unver T."/>
            <person name="Budak H."/>
            <person name="Gulick P.J."/>
            <person name="Galiba G."/>
            <person name="Kalapos B."/>
            <person name="Nelson D.R."/>
            <person name="Li P."/>
            <person name="You F.M."/>
            <person name="Luo M.C."/>
            <person name="Dvorak J."/>
        </authorList>
    </citation>
    <scope>NUCLEOTIDE SEQUENCE [LARGE SCALE GENOMIC DNA]</scope>
    <source>
        <strain evidence="3">cv. AL8/78</strain>
    </source>
</reference>
<keyword evidence="4" id="KW-1185">Reference proteome</keyword>
<evidence type="ECO:0000313" key="3">
    <source>
        <dbReference type="EnsemblPlants" id="AET2Gv20951100.5"/>
    </source>
</evidence>
<dbReference type="SUPFAM" id="SSF58113">
    <property type="entry name" value="Apolipoprotein A-I"/>
    <property type="match status" value="1"/>
</dbReference>
<dbReference type="Proteomes" id="UP000015105">
    <property type="component" value="Chromosome 2D"/>
</dbReference>
<reference evidence="3" key="3">
    <citation type="journal article" date="2017" name="Nature">
        <title>Genome sequence of the progenitor of the wheat D genome Aegilops tauschii.</title>
        <authorList>
            <person name="Luo M.C."/>
            <person name="Gu Y.Q."/>
            <person name="Puiu D."/>
            <person name="Wang H."/>
            <person name="Twardziok S.O."/>
            <person name="Deal K.R."/>
            <person name="Huo N."/>
            <person name="Zhu T."/>
            <person name="Wang L."/>
            <person name="Wang Y."/>
            <person name="McGuire P.E."/>
            <person name="Liu S."/>
            <person name="Long H."/>
            <person name="Ramasamy R.K."/>
            <person name="Rodriguez J.C."/>
            <person name="Van S.L."/>
            <person name="Yuan L."/>
            <person name="Wang Z."/>
            <person name="Xia Z."/>
            <person name="Xiao L."/>
            <person name="Anderson O.D."/>
            <person name="Ouyang S."/>
            <person name="Liang Y."/>
            <person name="Zimin A.V."/>
            <person name="Pertea G."/>
            <person name="Qi P."/>
            <person name="Bennetzen J.L."/>
            <person name="Dai X."/>
            <person name="Dawson M.W."/>
            <person name="Muller H.G."/>
            <person name="Kugler K."/>
            <person name="Rivarola-Duarte L."/>
            <person name="Spannagl M."/>
            <person name="Mayer K.F.X."/>
            <person name="Lu F.H."/>
            <person name="Bevan M.W."/>
            <person name="Leroy P."/>
            <person name="Li P."/>
            <person name="You F.M."/>
            <person name="Sun Q."/>
            <person name="Liu Z."/>
            <person name="Lyons E."/>
            <person name="Wicker T."/>
            <person name="Salzberg S.L."/>
            <person name="Devos K.M."/>
            <person name="Dvorak J."/>
        </authorList>
    </citation>
    <scope>NUCLEOTIDE SEQUENCE [LARGE SCALE GENOMIC DNA]</scope>
    <source>
        <strain evidence="3">cv. AL8/78</strain>
    </source>
</reference>
<reference evidence="4" key="1">
    <citation type="journal article" date="2014" name="Science">
        <title>Ancient hybridizations among the ancestral genomes of bread wheat.</title>
        <authorList>
            <consortium name="International Wheat Genome Sequencing Consortium,"/>
            <person name="Marcussen T."/>
            <person name="Sandve S.R."/>
            <person name="Heier L."/>
            <person name="Spannagl M."/>
            <person name="Pfeifer M."/>
            <person name="Jakobsen K.S."/>
            <person name="Wulff B.B."/>
            <person name="Steuernagel B."/>
            <person name="Mayer K.F."/>
            <person name="Olsen O.A."/>
        </authorList>
    </citation>
    <scope>NUCLEOTIDE SEQUENCE [LARGE SCALE GENOMIC DNA]</scope>
    <source>
        <strain evidence="4">cv. AL8/78</strain>
    </source>
</reference>
<protein>
    <submittedName>
        <fullName evidence="3">Uncharacterized protein</fullName>
    </submittedName>
</protein>
<organism evidence="3 4">
    <name type="scientific">Aegilops tauschii subsp. strangulata</name>
    <name type="common">Goatgrass</name>
    <dbReference type="NCBI Taxonomy" id="200361"/>
    <lineage>
        <taxon>Eukaryota</taxon>
        <taxon>Viridiplantae</taxon>
        <taxon>Streptophyta</taxon>
        <taxon>Embryophyta</taxon>
        <taxon>Tracheophyta</taxon>
        <taxon>Spermatophyta</taxon>
        <taxon>Magnoliopsida</taxon>
        <taxon>Liliopsida</taxon>
        <taxon>Poales</taxon>
        <taxon>Poaceae</taxon>
        <taxon>BOP clade</taxon>
        <taxon>Pooideae</taxon>
        <taxon>Triticodae</taxon>
        <taxon>Triticeae</taxon>
        <taxon>Triticinae</taxon>
        <taxon>Aegilops</taxon>
    </lineage>
</organism>
<feature type="coiled-coil region" evidence="1">
    <location>
        <begin position="24"/>
        <end position="51"/>
    </location>
</feature>
<dbReference type="AlphaFoldDB" id="A0A453CSZ3"/>
<dbReference type="Gramene" id="AET2Gv20951100.5">
    <property type="protein sequence ID" value="AET2Gv20951100.5"/>
    <property type="gene ID" value="AET2Gv20951100"/>
</dbReference>
<keyword evidence="2" id="KW-0732">Signal</keyword>
<accession>A0A453CSZ3</accession>
<proteinExistence type="predicted"/>
<keyword evidence="1" id="KW-0175">Coiled coil</keyword>
<sequence>MAAGDRRALCLVAGAILLCSCFARVRCGDEQEQQEQEIQRLRSKVASLEDEVGWRKEETSQLESVVRERTAQIAALVGGLEAMQVRNVADDESVVKASTNSAMIEKQIERLGSDLEDQVKKGELLEARASEAEKSLLELGQKLDRVEKINAEQRKKIEELEQDLEHSKDKVSEVQRRAKLKAEELANVHGMWLPYWFASRSVHCQELASAKWHLHGKPVLDALMEKVAETLAHAQRLVEPHLQATKNKLLPVAKFHFNSLKNSTKPVAARIVTAYRARKDAIQPCVAKAQEFADHYWQKCRKFSETHVARIAAASEPHLSAIEPYTRPVKSVWRQLVMATSFYHSQVQKGISGFLEESELLDPLSAHRLAWWMGVRHVRAADVVHLQDILGYSPQKNSGESGQRWRHIFEPQARAQGRGVEGAGRCYPRADPPLVMHAERRNVQL</sequence>
<feature type="coiled-coil region" evidence="1">
    <location>
        <begin position="129"/>
        <end position="177"/>
    </location>
</feature>